<proteinExistence type="predicted"/>
<protein>
    <submittedName>
        <fullName evidence="1">Uncharacterized protein</fullName>
    </submittedName>
</protein>
<name>A0A256FVA8_9HYPH</name>
<reference evidence="1 2" key="1">
    <citation type="submission" date="2017-07" db="EMBL/GenBank/DDBJ databases">
        <title>Phylogenetic study on the rhizospheric bacterium Ochrobactrum sp. A44.</title>
        <authorList>
            <person name="Krzyzanowska D.M."/>
            <person name="Ossowicki A."/>
            <person name="Rajewska M."/>
            <person name="Maciag T."/>
            <person name="Kaczynski Z."/>
            <person name="Czerwicka M."/>
            <person name="Jafra S."/>
        </authorList>
    </citation>
    <scope>NUCLEOTIDE SEQUENCE [LARGE SCALE GENOMIC DNA]</scope>
    <source>
        <strain evidence="1 2">PR17</strain>
    </source>
</reference>
<keyword evidence="2" id="KW-1185">Reference proteome</keyword>
<dbReference type="Proteomes" id="UP000216345">
    <property type="component" value="Unassembled WGS sequence"/>
</dbReference>
<dbReference type="EMBL" id="NNRK01000011">
    <property type="protein sequence ID" value="OYR18668.1"/>
    <property type="molecule type" value="Genomic_DNA"/>
</dbReference>
<comment type="caution">
    <text evidence="1">The sequence shown here is derived from an EMBL/GenBank/DDBJ whole genome shotgun (WGS) entry which is preliminary data.</text>
</comment>
<sequence length="41" mass="4499">MPFESVSHQAASNRTCSLTSLPIATGNMEGTEVLFMAVRWK</sequence>
<evidence type="ECO:0000313" key="1">
    <source>
        <dbReference type="EMBL" id="OYR18668.1"/>
    </source>
</evidence>
<evidence type="ECO:0000313" key="2">
    <source>
        <dbReference type="Proteomes" id="UP000216345"/>
    </source>
</evidence>
<accession>A0A256FVA8</accession>
<gene>
    <name evidence="1" type="ORF">CEV32_3029</name>
</gene>
<dbReference type="AlphaFoldDB" id="A0A256FVA8"/>
<organism evidence="1 2">
    <name type="scientific">Brucella rhizosphaerae</name>
    <dbReference type="NCBI Taxonomy" id="571254"/>
    <lineage>
        <taxon>Bacteria</taxon>
        <taxon>Pseudomonadati</taxon>
        <taxon>Pseudomonadota</taxon>
        <taxon>Alphaproteobacteria</taxon>
        <taxon>Hyphomicrobiales</taxon>
        <taxon>Brucellaceae</taxon>
        <taxon>Brucella/Ochrobactrum group</taxon>
        <taxon>Brucella</taxon>
    </lineage>
</organism>